<reference evidence="1" key="1">
    <citation type="journal article" date="2023" name="Insect Mol. Biol.">
        <title>Genome sequencing provides insights into the evolution of gene families encoding plant cell wall-degrading enzymes in longhorned beetles.</title>
        <authorList>
            <person name="Shin N.R."/>
            <person name="Okamura Y."/>
            <person name="Kirsch R."/>
            <person name="Pauchet Y."/>
        </authorList>
    </citation>
    <scope>NUCLEOTIDE SEQUENCE</scope>
    <source>
        <strain evidence="1">MMC_N1</strain>
    </source>
</reference>
<keyword evidence="2" id="KW-1185">Reference proteome</keyword>
<protein>
    <submittedName>
        <fullName evidence="1">Uncharacterized protein</fullName>
    </submittedName>
</protein>
<evidence type="ECO:0000313" key="2">
    <source>
        <dbReference type="Proteomes" id="UP001162164"/>
    </source>
</evidence>
<dbReference type="Proteomes" id="UP001162164">
    <property type="component" value="Unassembled WGS sequence"/>
</dbReference>
<name>A0ABQ9K275_9CUCU</name>
<sequence length="223" mass="24726">MGPLLRPTVKKIRAQLINLFNLMCNNIAIEGDPTLLDACIGCFARASRSSNNQPSVSVLGECSDLYLVDTRYDDCVGIISAAQQTTNGNCVNGYCAFVRCVRRVNSDLLIARCYSEASEDNAAELEEDQIILFKNITSCILAMARCAPNNPITGQPQSNTIQTTSYNKLGIPITNNILLYNTLQVNQAGDLRTITFPETTNIQKYVCPYEFNLRQTSWLGYRC</sequence>
<accession>A0ABQ9K275</accession>
<proteinExistence type="predicted"/>
<evidence type="ECO:0000313" key="1">
    <source>
        <dbReference type="EMBL" id="KAJ8984493.1"/>
    </source>
</evidence>
<organism evidence="1 2">
    <name type="scientific">Molorchus minor</name>
    <dbReference type="NCBI Taxonomy" id="1323400"/>
    <lineage>
        <taxon>Eukaryota</taxon>
        <taxon>Metazoa</taxon>
        <taxon>Ecdysozoa</taxon>
        <taxon>Arthropoda</taxon>
        <taxon>Hexapoda</taxon>
        <taxon>Insecta</taxon>
        <taxon>Pterygota</taxon>
        <taxon>Neoptera</taxon>
        <taxon>Endopterygota</taxon>
        <taxon>Coleoptera</taxon>
        <taxon>Polyphaga</taxon>
        <taxon>Cucujiformia</taxon>
        <taxon>Chrysomeloidea</taxon>
        <taxon>Cerambycidae</taxon>
        <taxon>Lamiinae</taxon>
        <taxon>Monochamini</taxon>
        <taxon>Molorchus</taxon>
    </lineage>
</organism>
<comment type="caution">
    <text evidence="1">The sequence shown here is derived from an EMBL/GenBank/DDBJ whole genome shotgun (WGS) entry which is preliminary data.</text>
</comment>
<gene>
    <name evidence="1" type="ORF">NQ317_006153</name>
</gene>
<dbReference type="EMBL" id="JAPWTJ010000035">
    <property type="protein sequence ID" value="KAJ8984493.1"/>
    <property type="molecule type" value="Genomic_DNA"/>
</dbReference>